<proteinExistence type="predicted"/>
<organism evidence="2 3">
    <name type="scientific">Levilactobacillus tongjiangensis</name>
    <dbReference type="NCBI Taxonomy" id="2486023"/>
    <lineage>
        <taxon>Bacteria</taxon>
        <taxon>Bacillati</taxon>
        <taxon>Bacillota</taxon>
        <taxon>Bacilli</taxon>
        <taxon>Lactobacillales</taxon>
        <taxon>Lactobacillaceae</taxon>
        <taxon>Levilactobacillus</taxon>
    </lineage>
</organism>
<dbReference type="RefSeq" id="WP_125692754.1">
    <property type="nucleotide sequence ID" value="NZ_JBHSSK010000001.1"/>
</dbReference>
<comment type="caution">
    <text evidence="2">The sequence shown here is derived from an EMBL/GenBank/DDBJ whole genome shotgun (WGS) entry which is preliminary data.</text>
</comment>
<keyword evidence="3" id="KW-1185">Reference proteome</keyword>
<evidence type="ECO:0000313" key="2">
    <source>
        <dbReference type="EMBL" id="MFC6205955.1"/>
    </source>
</evidence>
<protein>
    <submittedName>
        <fullName evidence="2">DUF2087 domain-containing protein</fullName>
    </submittedName>
</protein>
<dbReference type="EMBL" id="JBHSSK010000001">
    <property type="protein sequence ID" value="MFC6205955.1"/>
    <property type="molecule type" value="Genomic_DNA"/>
</dbReference>
<accession>A0ABW1SN80</accession>
<feature type="domain" description="DUF2087" evidence="1">
    <location>
        <begin position="174"/>
        <end position="242"/>
    </location>
</feature>
<reference evidence="3" key="1">
    <citation type="journal article" date="2019" name="Int. J. Syst. Evol. Microbiol.">
        <title>The Global Catalogue of Microorganisms (GCM) 10K type strain sequencing project: providing services to taxonomists for standard genome sequencing and annotation.</title>
        <authorList>
            <consortium name="The Broad Institute Genomics Platform"/>
            <consortium name="The Broad Institute Genome Sequencing Center for Infectious Disease"/>
            <person name="Wu L."/>
            <person name="Ma J."/>
        </authorList>
    </citation>
    <scope>NUCLEOTIDE SEQUENCE [LARGE SCALE GENOMIC DNA]</scope>
    <source>
        <strain evidence="3">CCM 8905</strain>
    </source>
</reference>
<dbReference type="InterPro" id="IPR018656">
    <property type="entry name" value="DUF2087"/>
</dbReference>
<name>A0ABW1SN80_9LACO</name>
<sequence>MDLATLTLSEIEQGWHTTATAYICNYCGQDFQQDQVFHLHDAFYPAAEMINHHIQSAHPDAINQLIQSSSKYNTLTTKQRDLLVAFSQGVKDATIAQDNHVAAATIRHQKFTFREKAKQAKLYLAIYNQVFNNPERDTPIALPLATQANGPIAITQRDYHQILQKYFEPGDKLRLKRWPKQHKAILAVLKRVSLEIPTTQHFTERTMNDLLVPIFDDYVRLRRYLIDYGFLARTADGQDYWRLTFKE</sequence>
<evidence type="ECO:0000313" key="3">
    <source>
        <dbReference type="Proteomes" id="UP001596254"/>
    </source>
</evidence>
<dbReference type="Pfam" id="PF09860">
    <property type="entry name" value="DUF2087"/>
    <property type="match status" value="1"/>
</dbReference>
<dbReference type="Proteomes" id="UP001596254">
    <property type="component" value="Unassembled WGS sequence"/>
</dbReference>
<gene>
    <name evidence="2" type="ORF">ACFP1G_00320</name>
</gene>
<evidence type="ECO:0000259" key="1">
    <source>
        <dbReference type="Pfam" id="PF09860"/>
    </source>
</evidence>